<dbReference type="EMBL" id="CABFWE030000016">
    <property type="protein sequence ID" value="CAD7055499.1"/>
    <property type="molecule type" value="Genomic_DNA"/>
</dbReference>
<dbReference type="Proteomes" id="UP000601041">
    <property type="component" value="Unassembled WGS sequence"/>
</dbReference>
<name>A0ABM8PYZ3_9HYPH</name>
<accession>A0ABM8PYZ3</accession>
<evidence type="ECO:0000313" key="2">
    <source>
        <dbReference type="Proteomes" id="UP000601041"/>
    </source>
</evidence>
<keyword evidence="2" id="KW-1185">Reference proteome</keyword>
<comment type="caution">
    <text evidence="1">The sequence shown here is derived from an EMBL/GenBank/DDBJ whole genome shotgun (WGS) entry which is preliminary data.</text>
</comment>
<gene>
    <name evidence="1" type="ORF">RHAB21_00729</name>
</gene>
<reference evidence="1 2" key="1">
    <citation type="submission" date="2020-11" db="EMBL/GenBank/DDBJ databases">
        <authorList>
            <person name="Lassalle F."/>
        </authorList>
    </citation>
    <scope>NUCLEOTIDE SEQUENCE [LARGE SCALE GENOMIC DNA]</scope>
    <source>
        <strain evidence="1 2">AB21</strain>
    </source>
</reference>
<dbReference type="RefSeq" id="WP_142589873.1">
    <property type="nucleotide sequence ID" value="NZ_CABFWE030000016.1"/>
</dbReference>
<evidence type="ECO:0000313" key="1">
    <source>
        <dbReference type="EMBL" id="CAD7055499.1"/>
    </source>
</evidence>
<organism evidence="1 2">
    <name type="scientific">Pseudorhizobium halotolerans</name>
    <dbReference type="NCBI Taxonomy" id="1233081"/>
    <lineage>
        <taxon>Bacteria</taxon>
        <taxon>Pseudomonadati</taxon>
        <taxon>Pseudomonadota</taxon>
        <taxon>Alphaproteobacteria</taxon>
        <taxon>Hyphomicrobiales</taxon>
        <taxon>Rhizobiaceae</taxon>
        <taxon>Rhizobium/Agrobacterium group</taxon>
        <taxon>Pseudorhizobium</taxon>
    </lineage>
</organism>
<protein>
    <submittedName>
        <fullName evidence="1">Uncharacterized protein</fullName>
    </submittedName>
</protein>
<sequence>MISWAVGVDYENVSCVKITYGDRDPRTILDSERSAFLYNSKWSADVKVQLSITPLTYYSSTGGDGNYFVRTTTGSNRLYASNAYFGGLLYGLPLFDLKPIHFSTGRFLDGKTVLSTRGYGDRGGRWRTSAAGVNGGIWYKDWDPPDTSAPTYWSYGVYVLQELNDSNSSTGRRAGLVIWRLPGDETPIIGGAPQAPVPGQDVIQITKDWCRAAKPGFDVKMATETQLAFDSSKLPPKVIAAADIAVPAGVSSYDLGMPLPAGSAPDVYFYTAGDALYFPTNPTEFEKGAEYWIDGQYLYFSNPSGACRARFIVIAGEGDAPTSGNNDVWRQLTINGEDVVQFLRPGAGPSPSFRDIVLDSRWPSLQILAEGYLPVGNGAQQHVVPINAAGMFPIVKYMTVHGGYSDGLGTSWSKAIKPPVVSRLGLYRTGWQSIEDGGDSTYCRVTSTEARFFTFRGAPVWKWYPTAQAFDQNTPSYEYDDNPIIGIRYYVFGIPA</sequence>
<proteinExistence type="predicted"/>